<dbReference type="InterPro" id="IPR019399">
    <property type="entry name" value="Parkin_co-regulated_protein"/>
</dbReference>
<dbReference type="EnsemblMetazoa" id="OVOC6184.1">
    <property type="protein sequence ID" value="OVOC6184.1"/>
    <property type="gene ID" value="WBGene00242993"/>
</dbReference>
<dbReference type="PANTHER" id="PTHR21207:SF2">
    <property type="entry name" value="PARKIN COREGULATED GENE PROTEIN"/>
    <property type="match status" value="1"/>
</dbReference>
<dbReference type="Pfam" id="PF10274">
    <property type="entry name" value="ParcG"/>
    <property type="match status" value="1"/>
</dbReference>
<name>A0A8R1TWS3_ONCVO</name>
<reference evidence="1" key="2">
    <citation type="submission" date="2022-06" db="UniProtKB">
        <authorList>
            <consortium name="EnsemblMetazoa"/>
        </authorList>
    </citation>
    <scope>IDENTIFICATION</scope>
</reference>
<keyword evidence="2" id="KW-1185">Reference proteome</keyword>
<protein>
    <submittedName>
        <fullName evidence="1">Uncharacterized protein</fullName>
    </submittedName>
</protein>
<dbReference type="Proteomes" id="UP000024404">
    <property type="component" value="Unassembled WGS sequence"/>
</dbReference>
<evidence type="ECO:0000313" key="1">
    <source>
        <dbReference type="EnsemblMetazoa" id="OVOC6184.1"/>
    </source>
</evidence>
<sequence>MEITGNDGKTKEQLAVSFKLPEIKQKMKSSNFESTRDFVKEKKKLQTSIRNKQNLMKEWNRFRVLYDNGHLPVRLEQRGTGKPSRNIRWLENPKLISAERFMDLLIKFSCVLPLLEYPYRLIAEQGVIDLLKNYVNNESVIQCLPQLVRPPEITKKTMALSLIIQLAQIPQCCPALIPYFRHLFLPLRKHCY</sequence>
<evidence type="ECO:0000313" key="2">
    <source>
        <dbReference type="Proteomes" id="UP000024404"/>
    </source>
</evidence>
<accession>A0A8R1TWS3</accession>
<organism evidence="1 2">
    <name type="scientific">Onchocerca volvulus</name>
    <dbReference type="NCBI Taxonomy" id="6282"/>
    <lineage>
        <taxon>Eukaryota</taxon>
        <taxon>Metazoa</taxon>
        <taxon>Ecdysozoa</taxon>
        <taxon>Nematoda</taxon>
        <taxon>Chromadorea</taxon>
        <taxon>Rhabditida</taxon>
        <taxon>Spirurina</taxon>
        <taxon>Spiruromorpha</taxon>
        <taxon>Filarioidea</taxon>
        <taxon>Onchocercidae</taxon>
        <taxon>Onchocerca</taxon>
    </lineage>
</organism>
<reference evidence="2" key="1">
    <citation type="submission" date="2013-10" db="EMBL/GenBank/DDBJ databases">
        <title>Genome sequencing of Onchocerca volvulus.</title>
        <authorList>
            <person name="Cotton J."/>
            <person name="Tsai J."/>
            <person name="Stanley E."/>
            <person name="Tracey A."/>
            <person name="Holroyd N."/>
            <person name="Lustigman S."/>
            <person name="Berriman M."/>
        </authorList>
    </citation>
    <scope>NUCLEOTIDE SEQUENCE</scope>
</reference>
<dbReference type="EMBL" id="CMVM020000170">
    <property type="status" value="NOT_ANNOTATED_CDS"/>
    <property type="molecule type" value="Genomic_DNA"/>
</dbReference>
<dbReference type="GO" id="GO:0030544">
    <property type="term" value="F:Hsp70 protein binding"/>
    <property type="evidence" value="ECO:0007669"/>
    <property type="project" value="TreeGrafter"/>
</dbReference>
<dbReference type="AlphaFoldDB" id="A0A8R1TWS3"/>
<proteinExistence type="predicted"/>
<dbReference type="PANTHER" id="PTHR21207">
    <property type="entry name" value="PARKIN COREGULATED GENE PROTEIN PARK2 COREGULATED"/>
    <property type="match status" value="1"/>
</dbReference>
<dbReference type="GO" id="GO:0051879">
    <property type="term" value="F:Hsp90 protein binding"/>
    <property type="evidence" value="ECO:0007669"/>
    <property type="project" value="TreeGrafter"/>
</dbReference>